<evidence type="ECO:0000313" key="11">
    <source>
        <dbReference type="Proteomes" id="UP001589867"/>
    </source>
</evidence>
<keyword evidence="6 7" id="KW-0472">Membrane</keyword>
<evidence type="ECO:0000256" key="1">
    <source>
        <dbReference type="ARBA" id="ARBA00004651"/>
    </source>
</evidence>
<dbReference type="Pfam" id="PF00528">
    <property type="entry name" value="BPD_transp_1"/>
    <property type="match status" value="1"/>
</dbReference>
<comment type="similarity">
    <text evidence="7">Belongs to the binding-protein-dependent transport system permease family.</text>
</comment>
<dbReference type="InterPro" id="IPR051393">
    <property type="entry name" value="ABC_transporter_permease"/>
</dbReference>
<feature type="transmembrane region" description="Helical" evidence="7">
    <location>
        <begin position="284"/>
        <end position="304"/>
    </location>
</feature>
<keyword evidence="4 7" id="KW-0812">Transmembrane</keyword>
<dbReference type="PANTHER" id="PTHR30193">
    <property type="entry name" value="ABC TRANSPORTER PERMEASE PROTEIN"/>
    <property type="match status" value="1"/>
</dbReference>
<dbReference type="PANTHER" id="PTHR30193:SF37">
    <property type="entry name" value="INNER MEMBRANE ABC TRANSPORTER PERMEASE PROTEIN YCJO"/>
    <property type="match status" value="1"/>
</dbReference>
<comment type="subcellular location">
    <subcellularLocation>
        <location evidence="1 7">Cell membrane</location>
        <topology evidence="1 7">Multi-pass membrane protein</topology>
    </subcellularLocation>
</comment>
<name>A0ABV6MBD3_9ACTN</name>
<feature type="domain" description="ABC transmembrane type-1" evidence="9">
    <location>
        <begin position="94"/>
        <end position="305"/>
    </location>
</feature>
<dbReference type="InterPro" id="IPR035906">
    <property type="entry name" value="MetI-like_sf"/>
</dbReference>
<feature type="transmembrane region" description="Helical" evidence="7">
    <location>
        <begin position="131"/>
        <end position="151"/>
    </location>
</feature>
<feature type="transmembrane region" description="Helical" evidence="7">
    <location>
        <begin position="93"/>
        <end position="119"/>
    </location>
</feature>
<evidence type="ECO:0000256" key="8">
    <source>
        <dbReference type="SAM" id="MobiDB-lite"/>
    </source>
</evidence>
<organism evidence="10 11">
    <name type="scientific">Phytohabitans kaempferiae</name>
    <dbReference type="NCBI Taxonomy" id="1620943"/>
    <lineage>
        <taxon>Bacteria</taxon>
        <taxon>Bacillati</taxon>
        <taxon>Actinomycetota</taxon>
        <taxon>Actinomycetes</taxon>
        <taxon>Micromonosporales</taxon>
        <taxon>Micromonosporaceae</taxon>
    </lineage>
</organism>
<evidence type="ECO:0000256" key="6">
    <source>
        <dbReference type="ARBA" id="ARBA00023136"/>
    </source>
</evidence>
<evidence type="ECO:0000256" key="5">
    <source>
        <dbReference type="ARBA" id="ARBA00022989"/>
    </source>
</evidence>
<proteinExistence type="inferred from homology"/>
<feature type="transmembrane region" description="Helical" evidence="7">
    <location>
        <begin position="35"/>
        <end position="61"/>
    </location>
</feature>
<dbReference type="InterPro" id="IPR000515">
    <property type="entry name" value="MetI-like"/>
</dbReference>
<feature type="region of interest" description="Disordered" evidence="8">
    <location>
        <begin position="1"/>
        <end position="25"/>
    </location>
</feature>
<dbReference type="PROSITE" id="PS50928">
    <property type="entry name" value="ABC_TM1"/>
    <property type="match status" value="1"/>
</dbReference>
<feature type="transmembrane region" description="Helical" evidence="7">
    <location>
        <begin position="224"/>
        <end position="246"/>
    </location>
</feature>
<dbReference type="SUPFAM" id="SSF161098">
    <property type="entry name" value="MetI-like"/>
    <property type="match status" value="1"/>
</dbReference>
<keyword evidence="5 7" id="KW-1133">Transmembrane helix</keyword>
<accession>A0ABV6MBD3</accession>
<keyword evidence="2 7" id="KW-0813">Transport</keyword>
<evidence type="ECO:0000256" key="7">
    <source>
        <dbReference type="RuleBase" id="RU363032"/>
    </source>
</evidence>
<dbReference type="CDD" id="cd06261">
    <property type="entry name" value="TM_PBP2"/>
    <property type="match status" value="1"/>
</dbReference>
<dbReference type="RefSeq" id="WP_377257492.1">
    <property type="nucleotide sequence ID" value="NZ_JBHLUH010000064.1"/>
</dbReference>
<comment type="caution">
    <text evidence="10">The sequence shown here is derived from an EMBL/GenBank/DDBJ whole genome shotgun (WGS) entry which is preliminary data.</text>
</comment>
<dbReference type="EMBL" id="JBHLUH010000064">
    <property type="protein sequence ID" value="MFC0532031.1"/>
    <property type="molecule type" value="Genomic_DNA"/>
</dbReference>
<sequence>MTTRTSTEPPARASARAGGRPAGGRRRERRLDAAFGYALIAPQLLGVVLFVFVPLGLLFYFSLHEWRVLAGSLDFVGAANYERLLNDPLLPGVLLTTAVFSVILVAANIVLAMVLAVLLNRRFRGLTAFRAVFFSPVVVSLVAWTIVWGFLLRDNGTINGYLQLFGIDGPNWLREGPSALASVIVVQLFKTVGLNMVLFLAALQGVPSELVEAARVDGAGPVRTFFKVVLPLISPTVLLALIVTAVGSLQVFAQIDVLTQGGPGHSTTVLAYYIYEQAFLFNKFGYGSALSLVLFLVVLILTVIQWRLRTRWVFYEQ</sequence>
<keyword evidence="3" id="KW-1003">Cell membrane</keyword>
<evidence type="ECO:0000313" key="10">
    <source>
        <dbReference type="EMBL" id="MFC0532031.1"/>
    </source>
</evidence>
<reference evidence="10 11" key="1">
    <citation type="submission" date="2024-09" db="EMBL/GenBank/DDBJ databases">
        <authorList>
            <person name="Sun Q."/>
            <person name="Mori K."/>
        </authorList>
    </citation>
    <scope>NUCLEOTIDE SEQUENCE [LARGE SCALE GENOMIC DNA]</scope>
    <source>
        <strain evidence="10 11">TBRC 3947</strain>
    </source>
</reference>
<dbReference type="Gene3D" id="1.10.3720.10">
    <property type="entry name" value="MetI-like"/>
    <property type="match status" value="1"/>
</dbReference>
<evidence type="ECO:0000256" key="3">
    <source>
        <dbReference type="ARBA" id="ARBA00022475"/>
    </source>
</evidence>
<evidence type="ECO:0000256" key="4">
    <source>
        <dbReference type="ARBA" id="ARBA00022692"/>
    </source>
</evidence>
<dbReference type="Proteomes" id="UP001589867">
    <property type="component" value="Unassembled WGS sequence"/>
</dbReference>
<gene>
    <name evidence="10" type="ORF">ACFFIA_30705</name>
</gene>
<evidence type="ECO:0000256" key="2">
    <source>
        <dbReference type="ARBA" id="ARBA00022448"/>
    </source>
</evidence>
<keyword evidence="11" id="KW-1185">Reference proteome</keyword>
<feature type="transmembrane region" description="Helical" evidence="7">
    <location>
        <begin position="179"/>
        <end position="203"/>
    </location>
</feature>
<evidence type="ECO:0000259" key="9">
    <source>
        <dbReference type="PROSITE" id="PS50928"/>
    </source>
</evidence>
<protein>
    <submittedName>
        <fullName evidence="10">Carbohydrate ABC transporter permease</fullName>
    </submittedName>
</protein>